<evidence type="ECO:0000313" key="1">
    <source>
        <dbReference type="EMBL" id="MEN5380719.1"/>
    </source>
</evidence>
<accession>A0ABV0C1K8</accession>
<organism evidence="1 2">
    <name type="scientific">Sphingobacterium kitahiroshimense</name>
    <dbReference type="NCBI Taxonomy" id="470446"/>
    <lineage>
        <taxon>Bacteria</taxon>
        <taxon>Pseudomonadati</taxon>
        <taxon>Bacteroidota</taxon>
        <taxon>Sphingobacteriia</taxon>
        <taxon>Sphingobacteriales</taxon>
        <taxon>Sphingobacteriaceae</taxon>
        <taxon>Sphingobacterium</taxon>
    </lineage>
</organism>
<proteinExistence type="predicted"/>
<name>A0ABV0C1K8_9SPHI</name>
<dbReference type="Proteomes" id="UP001409291">
    <property type="component" value="Unassembled WGS sequence"/>
</dbReference>
<gene>
    <name evidence="1" type="ORF">ABE541_25885</name>
</gene>
<evidence type="ECO:0000313" key="2">
    <source>
        <dbReference type="Proteomes" id="UP001409291"/>
    </source>
</evidence>
<dbReference type="EMBL" id="JBDJNQ010000024">
    <property type="protein sequence ID" value="MEN5380719.1"/>
    <property type="molecule type" value="Genomic_DNA"/>
</dbReference>
<sequence>MDDLIKSMEKSLLAFDKESIERELTSKEKKEKENLKYEIYWIKFKKFKADFERLIFTDVKELANSLQTPLLEKNIVLRTETHIKNSTRFFGPDLSFYTIISISDKSLSLNNRWKNPTFLLIIGNNEKDTIELYDCNQDLEYVYDYIEKSVWGDPIEQFKLKKYNFSLLTPHIEKWLDRNVDRIHNSESYKKKYKIA</sequence>
<comment type="caution">
    <text evidence="1">The sequence shown here is derived from an EMBL/GenBank/DDBJ whole genome shotgun (WGS) entry which is preliminary data.</text>
</comment>
<keyword evidence="2" id="KW-1185">Reference proteome</keyword>
<protein>
    <submittedName>
        <fullName evidence="1">Uncharacterized protein</fullName>
    </submittedName>
</protein>
<dbReference type="RefSeq" id="WP_346583657.1">
    <property type="nucleotide sequence ID" value="NZ_JBDJNQ010000024.1"/>
</dbReference>
<reference evidence="1 2" key="1">
    <citation type="submission" date="2024-04" db="EMBL/GenBank/DDBJ databases">
        <title>WGS of bacteria from Torrens River.</title>
        <authorList>
            <person name="Wyrsch E.R."/>
            <person name="Drigo B."/>
        </authorList>
    </citation>
    <scope>NUCLEOTIDE SEQUENCE [LARGE SCALE GENOMIC DNA]</scope>
    <source>
        <strain evidence="1 2">TWI391</strain>
    </source>
</reference>